<accession>A0A183ATE4</accession>
<dbReference type="GO" id="GO:0016605">
    <property type="term" value="C:PML body"/>
    <property type="evidence" value="ECO:0007669"/>
    <property type="project" value="TreeGrafter"/>
</dbReference>
<feature type="region of interest" description="Disordered" evidence="1">
    <location>
        <begin position="86"/>
        <end position="156"/>
    </location>
</feature>
<dbReference type="PANTHER" id="PTHR12766:SF7">
    <property type="entry name" value="DEATH DOMAIN-ASSOCIATED PROTEIN 6"/>
    <property type="match status" value="1"/>
</dbReference>
<evidence type="ECO:0000313" key="4">
    <source>
        <dbReference type="WBParaSite" id="ECPE_0001026101-mRNA-1"/>
    </source>
</evidence>
<sequence length="286" mass="33185">MLKRKFNATCKEFRSSERCSSGLRTCIERITKQPHRLYTILNDLKLLFKREAKSANHKIANESEELVVHKDQSPLDQMFTNENHVHTDETVRSQTSEPVTLDLDSSNKIDDNDSDIIVLTSPDPVDTAERPKSPSPSSPLPSTSYAQNCHRQLPPGNARVKSIMDRKHALVLRLEQLLARIAKSIKDLEERELDLNDLESSESPYVQLDVLKRRYLDVWRRLCEARKVARSSGRILRRRFVYTGCRYPSVNTMVEQLVNEKKRFPDMTDIRRIVAHVNKHEELQLR</sequence>
<dbReference type="PANTHER" id="PTHR12766">
    <property type="entry name" value="DEATH DOMAIN-ASSOCIATED PROTEIN 6 DAXX"/>
    <property type="match status" value="1"/>
</dbReference>
<evidence type="ECO:0000256" key="1">
    <source>
        <dbReference type="SAM" id="MobiDB-lite"/>
    </source>
</evidence>
<name>A0A183ATE4_9TREM</name>
<keyword evidence="3" id="KW-1185">Reference proteome</keyword>
<dbReference type="AlphaFoldDB" id="A0A183ATE4"/>
<protein>
    <submittedName>
        <fullName evidence="4">Death domain-containing protein</fullName>
    </submittedName>
</protein>
<reference evidence="4" key="1">
    <citation type="submission" date="2016-06" db="UniProtKB">
        <authorList>
            <consortium name="WormBaseParasite"/>
        </authorList>
    </citation>
    <scope>IDENTIFICATION</scope>
</reference>
<dbReference type="GO" id="GO:0042393">
    <property type="term" value="F:histone binding"/>
    <property type="evidence" value="ECO:0007669"/>
    <property type="project" value="InterPro"/>
</dbReference>
<dbReference type="Proteomes" id="UP000272942">
    <property type="component" value="Unassembled WGS sequence"/>
</dbReference>
<proteinExistence type="predicted"/>
<dbReference type="EMBL" id="UZAN01048720">
    <property type="protein sequence ID" value="VDP86722.1"/>
    <property type="molecule type" value="Genomic_DNA"/>
</dbReference>
<reference evidence="2 3" key="2">
    <citation type="submission" date="2018-11" db="EMBL/GenBank/DDBJ databases">
        <authorList>
            <consortium name="Pathogen Informatics"/>
        </authorList>
    </citation>
    <scope>NUCLEOTIDE SEQUENCE [LARGE SCALE GENOMIC DNA]</scope>
    <source>
        <strain evidence="2 3">Egypt</strain>
    </source>
</reference>
<dbReference type="GO" id="GO:0003713">
    <property type="term" value="F:transcription coactivator activity"/>
    <property type="evidence" value="ECO:0007669"/>
    <property type="project" value="TreeGrafter"/>
</dbReference>
<dbReference type="WBParaSite" id="ECPE_0001026101-mRNA-1">
    <property type="protein sequence ID" value="ECPE_0001026101-mRNA-1"/>
    <property type="gene ID" value="ECPE_0001026101"/>
</dbReference>
<evidence type="ECO:0000313" key="3">
    <source>
        <dbReference type="Proteomes" id="UP000272942"/>
    </source>
</evidence>
<gene>
    <name evidence="2" type="ORF">ECPE_LOCUS10229</name>
</gene>
<dbReference type="GO" id="GO:0050681">
    <property type="term" value="F:nuclear androgen receptor binding"/>
    <property type="evidence" value="ECO:0007669"/>
    <property type="project" value="TreeGrafter"/>
</dbReference>
<dbReference type="OrthoDB" id="7492809at2759"/>
<dbReference type="InterPro" id="IPR046426">
    <property type="entry name" value="DAXX_histone-bd_sf"/>
</dbReference>
<dbReference type="GO" id="GO:0003714">
    <property type="term" value="F:transcription corepressor activity"/>
    <property type="evidence" value="ECO:0007669"/>
    <property type="project" value="TreeGrafter"/>
</dbReference>
<dbReference type="Gene3D" id="1.20.58.2170">
    <property type="match status" value="1"/>
</dbReference>
<organism evidence="4">
    <name type="scientific">Echinostoma caproni</name>
    <dbReference type="NCBI Taxonomy" id="27848"/>
    <lineage>
        <taxon>Eukaryota</taxon>
        <taxon>Metazoa</taxon>
        <taxon>Spiralia</taxon>
        <taxon>Lophotrochozoa</taxon>
        <taxon>Platyhelminthes</taxon>
        <taxon>Trematoda</taxon>
        <taxon>Digenea</taxon>
        <taxon>Plagiorchiida</taxon>
        <taxon>Echinostomata</taxon>
        <taxon>Echinostomatoidea</taxon>
        <taxon>Echinostomatidae</taxon>
        <taxon>Echinostoma</taxon>
    </lineage>
</organism>
<evidence type="ECO:0000313" key="2">
    <source>
        <dbReference type="EMBL" id="VDP86722.1"/>
    </source>
</evidence>